<evidence type="ECO:0000256" key="2">
    <source>
        <dbReference type="ARBA" id="ARBA00022475"/>
    </source>
</evidence>
<evidence type="ECO:0000256" key="6">
    <source>
        <dbReference type="SAM" id="Phobius"/>
    </source>
</evidence>
<evidence type="ECO:0000256" key="3">
    <source>
        <dbReference type="ARBA" id="ARBA00022692"/>
    </source>
</evidence>
<keyword evidence="5 6" id="KW-0472">Membrane</keyword>
<name>A0A9D1QDD5_9BACT</name>
<dbReference type="PANTHER" id="PTHR33885">
    <property type="entry name" value="PHAGE SHOCK PROTEIN C"/>
    <property type="match status" value="1"/>
</dbReference>
<comment type="caution">
    <text evidence="8">The sequence shown here is derived from an EMBL/GenBank/DDBJ whole genome shotgun (WGS) entry which is preliminary data.</text>
</comment>
<accession>A0A9D1QDD5</accession>
<dbReference type="Pfam" id="PF04024">
    <property type="entry name" value="PspC"/>
    <property type="match status" value="1"/>
</dbReference>
<gene>
    <name evidence="8" type="ORF">H9888_01745</name>
</gene>
<evidence type="ECO:0000256" key="4">
    <source>
        <dbReference type="ARBA" id="ARBA00022989"/>
    </source>
</evidence>
<reference evidence="8" key="1">
    <citation type="journal article" date="2021" name="PeerJ">
        <title>Extensive microbial diversity within the chicken gut microbiome revealed by metagenomics and culture.</title>
        <authorList>
            <person name="Gilroy R."/>
            <person name="Ravi A."/>
            <person name="Getino M."/>
            <person name="Pursley I."/>
            <person name="Horton D.L."/>
            <person name="Alikhan N.F."/>
            <person name="Baker D."/>
            <person name="Gharbi K."/>
            <person name="Hall N."/>
            <person name="Watson M."/>
            <person name="Adriaenssens E.M."/>
            <person name="Foster-Nyarko E."/>
            <person name="Jarju S."/>
            <person name="Secka A."/>
            <person name="Antonio M."/>
            <person name="Oren A."/>
            <person name="Chaudhuri R.R."/>
            <person name="La Ragione R."/>
            <person name="Hildebrand F."/>
            <person name="Pallen M.J."/>
        </authorList>
    </citation>
    <scope>NUCLEOTIDE SEQUENCE</scope>
    <source>
        <strain evidence="8">ChiBcec15-1070</strain>
    </source>
</reference>
<comment type="subcellular location">
    <subcellularLocation>
        <location evidence="1">Cell membrane</location>
        <topology evidence="1">Single-pass membrane protein</topology>
    </subcellularLocation>
</comment>
<organism evidence="8 9">
    <name type="scientific">Candidatus Rikenella faecigallinarum</name>
    <dbReference type="NCBI Taxonomy" id="2838745"/>
    <lineage>
        <taxon>Bacteria</taxon>
        <taxon>Pseudomonadati</taxon>
        <taxon>Bacteroidota</taxon>
        <taxon>Bacteroidia</taxon>
        <taxon>Bacteroidales</taxon>
        <taxon>Rikenellaceae</taxon>
        <taxon>Rikenella</taxon>
    </lineage>
</organism>
<evidence type="ECO:0000256" key="5">
    <source>
        <dbReference type="ARBA" id="ARBA00023136"/>
    </source>
</evidence>
<proteinExistence type="predicted"/>
<sequence length="163" mass="17925">MKKTVTINLGGRPFTIDEDAYKYLNQYLRQLSSEGVAAEEVAAIEQRLASFFMQSGALIIDLNGVRAAITEVGAPAAFGRTDASDAAHAPRRLYRSRTDRIMAGVCGGIAEYFSIDPLIIRLLYLVLTVLFFFGGGILIYVILWIAIPQRPVSFMGQNGHSKH</sequence>
<evidence type="ECO:0000313" key="8">
    <source>
        <dbReference type="EMBL" id="HIW10200.1"/>
    </source>
</evidence>
<keyword evidence="2" id="KW-1003">Cell membrane</keyword>
<dbReference type="AlphaFoldDB" id="A0A9D1QDD5"/>
<dbReference type="Proteomes" id="UP000823926">
    <property type="component" value="Unassembled WGS sequence"/>
</dbReference>
<dbReference type="InterPro" id="IPR007168">
    <property type="entry name" value="Phageshock_PspC_N"/>
</dbReference>
<keyword evidence="3 6" id="KW-0812">Transmembrane</keyword>
<reference evidence="8" key="2">
    <citation type="submission" date="2021-04" db="EMBL/GenBank/DDBJ databases">
        <authorList>
            <person name="Gilroy R."/>
        </authorList>
    </citation>
    <scope>NUCLEOTIDE SEQUENCE</scope>
    <source>
        <strain evidence="8">ChiBcec15-1070</strain>
    </source>
</reference>
<dbReference type="InterPro" id="IPR052027">
    <property type="entry name" value="PspC"/>
</dbReference>
<evidence type="ECO:0000256" key="1">
    <source>
        <dbReference type="ARBA" id="ARBA00004162"/>
    </source>
</evidence>
<feature type="transmembrane region" description="Helical" evidence="6">
    <location>
        <begin position="122"/>
        <end position="147"/>
    </location>
</feature>
<protein>
    <submittedName>
        <fullName evidence="8">PspC domain-containing protein</fullName>
    </submittedName>
</protein>
<evidence type="ECO:0000259" key="7">
    <source>
        <dbReference type="Pfam" id="PF04024"/>
    </source>
</evidence>
<dbReference type="EMBL" id="DXHL01000007">
    <property type="protein sequence ID" value="HIW10200.1"/>
    <property type="molecule type" value="Genomic_DNA"/>
</dbReference>
<feature type="domain" description="Phage shock protein PspC N-terminal" evidence="7">
    <location>
        <begin position="91"/>
        <end position="149"/>
    </location>
</feature>
<keyword evidence="4 6" id="KW-1133">Transmembrane helix</keyword>
<evidence type="ECO:0000313" key="9">
    <source>
        <dbReference type="Proteomes" id="UP000823926"/>
    </source>
</evidence>
<dbReference type="PANTHER" id="PTHR33885:SF3">
    <property type="entry name" value="PHAGE SHOCK PROTEIN C"/>
    <property type="match status" value="1"/>
</dbReference>
<dbReference type="GO" id="GO:0005886">
    <property type="term" value="C:plasma membrane"/>
    <property type="evidence" value="ECO:0007669"/>
    <property type="project" value="UniProtKB-SubCell"/>
</dbReference>